<evidence type="ECO:0008006" key="3">
    <source>
        <dbReference type="Google" id="ProtNLM"/>
    </source>
</evidence>
<accession>A0ABS8I8U5</accession>
<keyword evidence="2" id="KW-1185">Reference proteome</keyword>
<proteinExistence type="predicted"/>
<name>A0ABS8I8U5_9NOSO</name>
<gene>
    <name evidence="1" type="ORF">LC586_15585</name>
</gene>
<dbReference type="EMBL" id="JAIVFQ010000019">
    <property type="protein sequence ID" value="MCC5600605.1"/>
    <property type="molecule type" value="Genomic_DNA"/>
</dbReference>
<evidence type="ECO:0000313" key="1">
    <source>
        <dbReference type="EMBL" id="MCC5600605.1"/>
    </source>
</evidence>
<comment type="caution">
    <text evidence="1">The sequence shown here is derived from an EMBL/GenBank/DDBJ whole genome shotgun (WGS) entry which is preliminary data.</text>
</comment>
<sequence>MSRIKRWINMNRKEFNPDGTLKPEAREQMLSRGMNNAAIDSYARRCKAEYDEWKRLDETDPEEWIEYTAYDFLSSEEKKQFNPDGTLRAEYIESALKQGISEGWLAEMERRQKIEIENFNKMSASHAEQGINYGAWLMRSLKPANGTYKQRLQQMEVDLRNNEEPSSLPFDKDTPYL</sequence>
<protein>
    <recommendedName>
        <fullName evidence="3">Replication protein</fullName>
    </recommendedName>
</protein>
<dbReference type="RefSeq" id="WP_229485670.1">
    <property type="nucleotide sequence ID" value="NZ_JAIVFQ010000019.1"/>
</dbReference>
<organism evidence="1 2">
    <name type="scientific">Nostoc favosum CHAB5714</name>
    <dbReference type="NCBI Taxonomy" id="2780399"/>
    <lineage>
        <taxon>Bacteria</taxon>
        <taxon>Bacillati</taxon>
        <taxon>Cyanobacteriota</taxon>
        <taxon>Cyanophyceae</taxon>
        <taxon>Nostocales</taxon>
        <taxon>Nostocaceae</taxon>
        <taxon>Nostoc</taxon>
        <taxon>Nostoc favosum</taxon>
    </lineage>
</organism>
<dbReference type="Proteomes" id="UP001199525">
    <property type="component" value="Unassembled WGS sequence"/>
</dbReference>
<evidence type="ECO:0000313" key="2">
    <source>
        <dbReference type="Proteomes" id="UP001199525"/>
    </source>
</evidence>
<reference evidence="1 2" key="1">
    <citation type="journal article" date="2021" name="Microorganisms">
        <title>Genome Evolution of Filamentous Cyanobacterium Nostoc Species: From Facultative Symbiosis to Free Living.</title>
        <authorList>
            <person name="Huo D."/>
            <person name="Li H."/>
            <person name="Cai F."/>
            <person name="Guo X."/>
            <person name="Qiao Z."/>
            <person name="Wang W."/>
            <person name="Yu G."/>
            <person name="Li R."/>
        </authorList>
    </citation>
    <scope>NUCLEOTIDE SEQUENCE [LARGE SCALE GENOMIC DNA]</scope>
    <source>
        <strain evidence="1 2">CHAB 5714</strain>
    </source>
</reference>